<dbReference type="InterPro" id="IPR001559">
    <property type="entry name" value="Phosphotriesterase"/>
</dbReference>
<geneLocation type="plasmid" evidence="5">
    <name>pnve500</name>
</geneLocation>
<feature type="binding site" evidence="3">
    <location>
        <position position="374"/>
    </location>
    <ligand>
        <name>a divalent metal cation</name>
        <dbReference type="ChEBI" id="CHEBI:60240"/>
        <label>1</label>
    </ligand>
</feature>
<name>A0A4P8WNC8_9EURY</name>
<dbReference type="Pfam" id="PF02126">
    <property type="entry name" value="PTE"/>
    <property type="match status" value="1"/>
</dbReference>
<evidence type="ECO:0008006" key="6">
    <source>
        <dbReference type="Google" id="ProtNLM"/>
    </source>
</evidence>
<dbReference type="SUPFAM" id="SSF51556">
    <property type="entry name" value="Metallo-dependent hydrolases"/>
    <property type="match status" value="1"/>
</dbReference>
<feature type="binding site" evidence="3">
    <location>
        <position position="83"/>
    </location>
    <ligand>
        <name>a divalent metal cation</name>
        <dbReference type="ChEBI" id="CHEBI:60240"/>
        <label>1</label>
    </ligand>
</feature>
<sequence length="435" mass="48771">MAARSFPSQRGISIPHAVSSLQQTLLDNLLVPEKARTLHINRSNTSRLTYIVEYRSVMGSDAGSIVTVDGRIDPDALGVTITHEHLFSDLSVTSDKIRFESPVNRKRSKEQLSLENRWFAQQGGGFHMAPDQLFLDSLDDAVEEVSKYYRRGGDAIVDVTPKHFGRDPDAVRAVMRETGVNVVHGTAYYTEASHPPEMAEKNIDEVQAEFVDDIRNGIGSSDVRAGIIGELGVSGEINEDEEKVLRAGARAALETGASVTVHPNGKSHRRDGTYPSSRWGLEILDILEDEGLPAERVVIDHMDRAFFEGTGLKYQKELAERGAFIEYDEWGMEEHFTVDWIDRDYARPSNLHRAEWITELVNDGYASNLLFSHDRHRKAQLAKYGGRGYFHILNDVVPLLLINEPGREFGITEADVEQILIENPKRMLTFAEPES</sequence>
<accession>A0A4P8WNC8</accession>
<feature type="binding site" evidence="3">
    <location>
        <position position="301"/>
    </location>
    <ligand>
        <name>a divalent metal cation</name>
        <dbReference type="ChEBI" id="CHEBI:60240"/>
        <label>2</label>
    </ligand>
</feature>
<dbReference type="EMBL" id="CP040331">
    <property type="protein sequence ID" value="QCS44702.1"/>
    <property type="molecule type" value="Genomic_DNA"/>
</dbReference>
<protein>
    <recommendedName>
        <fullName evidence="6">Phosphotriesterase-related protein</fullName>
    </recommendedName>
</protein>
<feature type="binding site" evidence="3">
    <location>
        <position position="230"/>
    </location>
    <ligand>
        <name>a divalent metal cation</name>
        <dbReference type="ChEBI" id="CHEBI:60240"/>
        <label>1</label>
    </ligand>
</feature>
<dbReference type="AlphaFoldDB" id="A0A4P8WNC8"/>
<reference evidence="5" key="1">
    <citation type="submission" date="2019-05" db="EMBL/GenBank/DDBJ databases">
        <title>Genome sequence and methylation pattern of the halophilic Archaeon Natrinema versiforme BOL5-4.</title>
        <authorList>
            <person name="DasSarma P."/>
            <person name="Anton B.P."/>
            <person name="DasSarma S.L."/>
            <person name="Martinez F.L."/>
            <person name="Guzman D."/>
            <person name="Roberts R.J."/>
            <person name="DasSarma S."/>
        </authorList>
    </citation>
    <scope>NUCLEOTIDE SEQUENCE [LARGE SCALE GENOMIC DNA]</scope>
    <source>
        <strain evidence="5">BOL5-4</strain>
        <plasmid evidence="5">pnve500</plasmid>
    </source>
</reference>
<dbReference type="Gene3D" id="3.20.20.140">
    <property type="entry name" value="Metal-dependent hydrolases"/>
    <property type="match status" value="1"/>
</dbReference>
<dbReference type="GO" id="GO:0008270">
    <property type="term" value="F:zinc ion binding"/>
    <property type="evidence" value="ECO:0007669"/>
    <property type="project" value="InterPro"/>
</dbReference>
<keyword evidence="4" id="KW-0614">Plasmid</keyword>
<keyword evidence="2" id="KW-0378">Hydrolase</keyword>
<keyword evidence="1 3" id="KW-0479">Metal-binding</keyword>
<evidence type="ECO:0000256" key="1">
    <source>
        <dbReference type="ARBA" id="ARBA00022723"/>
    </source>
</evidence>
<evidence type="ECO:0000256" key="3">
    <source>
        <dbReference type="PIRSR" id="PIRSR601559-52"/>
    </source>
</evidence>
<feature type="binding site" evidence="3">
    <location>
        <position position="230"/>
    </location>
    <ligand>
        <name>a divalent metal cation</name>
        <dbReference type="ChEBI" id="CHEBI:60240"/>
        <label>2</label>
    </ligand>
</feature>
<dbReference type="InterPro" id="IPR032466">
    <property type="entry name" value="Metal_Hydrolase"/>
</dbReference>
<evidence type="ECO:0000313" key="5">
    <source>
        <dbReference type="Proteomes" id="UP000302218"/>
    </source>
</evidence>
<evidence type="ECO:0000313" key="4">
    <source>
        <dbReference type="EMBL" id="QCS44702.1"/>
    </source>
</evidence>
<dbReference type="KEGG" id="nvr:FEJ81_20650"/>
<feature type="binding site" evidence="3">
    <location>
        <position position="85"/>
    </location>
    <ligand>
        <name>a divalent metal cation</name>
        <dbReference type="ChEBI" id="CHEBI:60240"/>
        <label>1</label>
    </ligand>
</feature>
<comment type="cofactor">
    <cofactor evidence="3">
        <name>a divalent metal cation</name>
        <dbReference type="ChEBI" id="CHEBI:60240"/>
    </cofactor>
    <text evidence="3">Binds 2 divalent metal cations per subunit.</text>
</comment>
<proteinExistence type="predicted"/>
<dbReference type="PANTHER" id="PTHR10819">
    <property type="entry name" value="PHOSPHOTRIESTERASE-RELATED"/>
    <property type="match status" value="1"/>
</dbReference>
<gene>
    <name evidence="4" type="ORF">FEJ81_20650</name>
</gene>
<dbReference type="PROSITE" id="PS51347">
    <property type="entry name" value="PHOSPHOTRIESTERASE_2"/>
    <property type="match status" value="1"/>
</dbReference>
<dbReference type="GO" id="GO:0016787">
    <property type="term" value="F:hydrolase activity"/>
    <property type="evidence" value="ECO:0007669"/>
    <property type="project" value="UniProtKB-KW"/>
</dbReference>
<feature type="binding site" evidence="3">
    <location>
        <position position="262"/>
    </location>
    <ligand>
        <name>a divalent metal cation</name>
        <dbReference type="ChEBI" id="CHEBI:60240"/>
        <label>2</label>
    </ligand>
</feature>
<dbReference type="Proteomes" id="UP000302218">
    <property type="component" value="Plasmid pNVE500"/>
</dbReference>
<dbReference type="PANTHER" id="PTHR10819:SF3">
    <property type="entry name" value="PHOSPHOTRIESTERASE-RELATED PROTEIN"/>
    <property type="match status" value="1"/>
</dbReference>
<evidence type="ECO:0000256" key="2">
    <source>
        <dbReference type="ARBA" id="ARBA00022801"/>
    </source>
</evidence>
<organism evidence="4 5">
    <name type="scientific">Natrinema versiforme</name>
    <dbReference type="NCBI Taxonomy" id="88724"/>
    <lineage>
        <taxon>Archaea</taxon>
        <taxon>Methanobacteriati</taxon>
        <taxon>Methanobacteriota</taxon>
        <taxon>Stenosarchaea group</taxon>
        <taxon>Halobacteria</taxon>
        <taxon>Halobacteriales</taxon>
        <taxon>Natrialbaceae</taxon>
        <taxon>Natrinema</taxon>
    </lineage>
</organism>